<sequence>MFNGNLLLIQSRLQHWWTAPIENYKAEKATEEVKRLQRLPSPLFDEWCVFTNYGIALRTPDTAAEERRKDIITVRISLALVDSTQRTAAFSSRTSARALSY</sequence>
<gene>
    <name evidence="1" type="ORF">GN244_ATG18897</name>
</gene>
<evidence type="ECO:0000313" key="2">
    <source>
        <dbReference type="Proteomes" id="UP000602510"/>
    </source>
</evidence>
<reference evidence="1" key="1">
    <citation type="submission" date="2020-04" db="EMBL/GenBank/DDBJ databases">
        <title>Hybrid Assembly of Korean Phytophthora infestans isolates.</title>
        <authorList>
            <person name="Prokchorchik M."/>
            <person name="Lee Y."/>
            <person name="Seo J."/>
            <person name="Cho J.-H."/>
            <person name="Park Y.-E."/>
            <person name="Jang D.-C."/>
            <person name="Im J.-S."/>
            <person name="Choi J.-G."/>
            <person name="Park H.-J."/>
            <person name="Lee G.-B."/>
            <person name="Lee Y.-G."/>
            <person name="Hong S.-Y."/>
            <person name="Cho K."/>
            <person name="Sohn K.H."/>
        </authorList>
    </citation>
    <scope>NUCLEOTIDE SEQUENCE</scope>
    <source>
        <strain evidence="1">KR_1_A1</strain>
    </source>
</reference>
<evidence type="ECO:0000313" key="1">
    <source>
        <dbReference type="EMBL" id="KAF4029378.1"/>
    </source>
</evidence>
<dbReference type="AlphaFoldDB" id="A0A833S7Y0"/>
<protein>
    <submittedName>
        <fullName evidence="1">Uncharacterized protein</fullName>
    </submittedName>
</protein>
<proteinExistence type="predicted"/>
<dbReference type="EMBL" id="WSZM01000823">
    <property type="protein sequence ID" value="KAF4029378.1"/>
    <property type="molecule type" value="Genomic_DNA"/>
</dbReference>
<keyword evidence="2" id="KW-1185">Reference proteome</keyword>
<accession>A0A833S7Y0</accession>
<name>A0A833S7Y0_PHYIN</name>
<organism evidence="1 2">
    <name type="scientific">Phytophthora infestans</name>
    <name type="common">Potato late blight agent</name>
    <name type="synonym">Botrytis infestans</name>
    <dbReference type="NCBI Taxonomy" id="4787"/>
    <lineage>
        <taxon>Eukaryota</taxon>
        <taxon>Sar</taxon>
        <taxon>Stramenopiles</taxon>
        <taxon>Oomycota</taxon>
        <taxon>Peronosporomycetes</taxon>
        <taxon>Peronosporales</taxon>
        <taxon>Peronosporaceae</taxon>
        <taxon>Phytophthora</taxon>
    </lineage>
</organism>
<comment type="caution">
    <text evidence="1">The sequence shown here is derived from an EMBL/GenBank/DDBJ whole genome shotgun (WGS) entry which is preliminary data.</text>
</comment>
<dbReference type="Proteomes" id="UP000602510">
    <property type="component" value="Unassembled WGS sequence"/>
</dbReference>